<dbReference type="GO" id="GO:0005524">
    <property type="term" value="F:ATP binding"/>
    <property type="evidence" value="ECO:0007669"/>
    <property type="project" value="UniProtKB-KW"/>
</dbReference>
<dbReference type="InterPro" id="IPR003593">
    <property type="entry name" value="AAA+_ATPase"/>
</dbReference>
<dbReference type="PANTHER" id="PTHR43820">
    <property type="entry name" value="HIGH-AFFINITY BRANCHED-CHAIN AMINO ACID TRANSPORT ATP-BINDING PROTEIN LIVF"/>
    <property type="match status" value="1"/>
</dbReference>
<dbReference type="InterPro" id="IPR052156">
    <property type="entry name" value="BCAA_Transport_ATP-bd_LivF"/>
</dbReference>
<reference evidence="7 8" key="1">
    <citation type="journal article" date="2014" name="Int. J. Syst. Evol. Microbiol.">
        <title>Complete genome sequence of Corynebacterium casei LMG S-19264T (=DSM 44701T), isolated from a smear-ripened cheese.</title>
        <authorList>
            <consortium name="US DOE Joint Genome Institute (JGI-PGF)"/>
            <person name="Walter F."/>
            <person name="Albersmeier A."/>
            <person name="Kalinowski J."/>
            <person name="Ruckert C."/>
        </authorList>
    </citation>
    <scope>NUCLEOTIDE SEQUENCE [LARGE SCALE GENOMIC DNA]</scope>
    <source>
        <strain evidence="7 8">CGMCC 1.16330</strain>
    </source>
</reference>
<dbReference type="GO" id="GO:0015658">
    <property type="term" value="F:branched-chain amino acid transmembrane transporter activity"/>
    <property type="evidence" value="ECO:0007669"/>
    <property type="project" value="TreeGrafter"/>
</dbReference>
<keyword evidence="8" id="KW-1185">Reference proteome</keyword>
<dbReference type="GO" id="GO:0016887">
    <property type="term" value="F:ATP hydrolysis activity"/>
    <property type="evidence" value="ECO:0007669"/>
    <property type="project" value="InterPro"/>
</dbReference>
<evidence type="ECO:0000313" key="7">
    <source>
        <dbReference type="EMBL" id="GGG23686.1"/>
    </source>
</evidence>
<dbReference type="PANTHER" id="PTHR43820:SF4">
    <property type="entry name" value="HIGH-AFFINITY BRANCHED-CHAIN AMINO ACID TRANSPORT ATP-BINDING PROTEIN LIVF"/>
    <property type="match status" value="1"/>
</dbReference>
<evidence type="ECO:0000259" key="6">
    <source>
        <dbReference type="PROSITE" id="PS50893"/>
    </source>
</evidence>
<dbReference type="PROSITE" id="PS50893">
    <property type="entry name" value="ABC_TRANSPORTER_2"/>
    <property type="match status" value="1"/>
</dbReference>
<proteinExistence type="inferred from homology"/>
<evidence type="ECO:0000256" key="1">
    <source>
        <dbReference type="ARBA" id="ARBA00005417"/>
    </source>
</evidence>
<gene>
    <name evidence="7" type="ORF">GCM10010964_09780</name>
</gene>
<sequence>MSPPILHAEGLRYAYRGVPAVQEVSLSVGEGEIVALLGANGAGKSTTVNMLAGVLRPAAGRVLWRGEDIAGLPAHRVLERGIALVPEGRLIFPQMTVLENLQVAGAAPRAAAEFPRRLEEIFGIFPRLAERRAQPAGSLSGGEQQMLAIARGLVARPELLILDEPSLGLAPMLVRAVFDLVRDLNARGITVLLVEQNLHQSLRVAGRGYVLEKGRVALSGTGAALLEDPYVRQTYLGM</sequence>
<dbReference type="CDD" id="cd03224">
    <property type="entry name" value="ABC_TM1139_LivF_branched"/>
    <property type="match status" value="1"/>
</dbReference>
<dbReference type="InterPro" id="IPR027417">
    <property type="entry name" value="P-loop_NTPase"/>
</dbReference>
<dbReference type="Pfam" id="PF00005">
    <property type="entry name" value="ABC_tran"/>
    <property type="match status" value="1"/>
</dbReference>
<dbReference type="SUPFAM" id="SSF52540">
    <property type="entry name" value="P-loop containing nucleoside triphosphate hydrolases"/>
    <property type="match status" value="1"/>
</dbReference>
<feature type="domain" description="ABC transporter" evidence="6">
    <location>
        <begin position="6"/>
        <end position="238"/>
    </location>
</feature>
<name>A0A8J2Z9I4_9PROT</name>
<evidence type="ECO:0000256" key="2">
    <source>
        <dbReference type="ARBA" id="ARBA00022448"/>
    </source>
</evidence>
<dbReference type="InterPro" id="IPR003439">
    <property type="entry name" value="ABC_transporter-like_ATP-bd"/>
</dbReference>
<evidence type="ECO:0000256" key="4">
    <source>
        <dbReference type="ARBA" id="ARBA00022840"/>
    </source>
</evidence>
<dbReference type="Gene3D" id="3.40.50.300">
    <property type="entry name" value="P-loop containing nucleotide triphosphate hydrolases"/>
    <property type="match status" value="1"/>
</dbReference>
<evidence type="ECO:0000256" key="5">
    <source>
        <dbReference type="ARBA" id="ARBA00022970"/>
    </source>
</evidence>
<dbReference type="AlphaFoldDB" id="A0A8J2Z9I4"/>
<comment type="caution">
    <text evidence="7">The sequence shown here is derived from an EMBL/GenBank/DDBJ whole genome shotgun (WGS) entry which is preliminary data.</text>
</comment>
<dbReference type="EMBL" id="BMKS01000002">
    <property type="protein sequence ID" value="GGG23686.1"/>
    <property type="molecule type" value="Genomic_DNA"/>
</dbReference>
<keyword evidence="4 7" id="KW-0067">ATP-binding</keyword>
<dbReference type="SMART" id="SM00382">
    <property type="entry name" value="AAA"/>
    <property type="match status" value="1"/>
</dbReference>
<comment type="similarity">
    <text evidence="1">Belongs to the ABC transporter superfamily.</text>
</comment>
<keyword evidence="5" id="KW-0029">Amino-acid transport</keyword>
<dbReference type="PROSITE" id="PS00211">
    <property type="entry name" value="ABC_TRANSPORTER_1"/>
    <property type="match status" value="1"/>
</dbReference>
<dbReference type="GO" id="GO:0015807">
    <property type="term" value="P:L-amino acid transport"/>
    <property type="evidence" value="ECO:0007669"/>
    <property type="project" value="TreeGrafter"/>
</dbReference>
<dbReference type="RefSeq" id="WP_188898869.1">
    <property type="nucleotide sequence ID" value="NZ_BMKS01000002.1"/>
</dbReference>
<keyword evidence="2" id="KW-0813">Transport</keyword>
<evidence type="ECO:0000256" key="3">
    <source>
        <dbReference type="ARBA" id="ARBA00022741"/>
    </source>
</evidence>
<dbReference type="InterPro" id="IPR017871">
    <property type="entry name" value="ABC_transporter-like_CS"/>
</dbReference>
<accession>A0A8J2Z9I4</accession>
<organism evidence="7 8">
    <name type="scientific">Caldovatus sediminis</name>
    <dbReference type="NCBI Taxonomy" id="2041189"/>
    <lineage>
        <taxon>Bacteria</taxon>
        <taxon>Pseudomonadati</taxon>
        <taxon>Pseudomonadota</taxon>
        <taxon>Alphaproteobacteria</taxon>
        <taxon>Acetobacterales</taxon>
        <taxon>Roseomonadaceae</taxon>
        <taxon>Caldovatus</taxon>
    </lineage>
</organism>
<keyword evidence="3" id="KW-0547">Nucleotide-binding</keyword>
<dbReference type="Proteomes" id="UP000597507">
    <property type="component" value="Unassembled WGS sequence"/>
</dbReference>
<protein>
    <submittedName>
        <fullName evidence="7">ABC transporter ATP-binding protein</fullName>
    </submittedName>
</protein>
<evidence type="ECO:0000313" key="8">
    <source>
        <dbReference type="Proteomes" id="UP000597507"/>
    </source>
</evidence>